<gene>
    <name evidence="13" type="ORF">IPMB12_03335</name>
</gene>
<keyword evidence="5" id="KW-0808">Transferase</keyword>
<dbReference type="AlphaFoldDB" id="A0A6G9I9A7"/>
<dbReference type="PANTHER" id="PTHR43065:SF10">
    <property type="entry name" value="PEROXIDE STRESS-ACTIVATED HISTIDINE KINASE MAK3"/>
    <property type="match status" value="1"/>
</dbReference>
<dbReference type="PROSITE" id="PS50885">
    <property type="entry name" value="HAMP"/>
    <property type="match status" value="1"/>
</dbReference>
<name>A0A6G9I9A7_9GAMM</name>
<keyword evidence="9" id="KW-0902">Two-component regulatory system</keyword>
<dbReference type="RefSeq" id="WP_166914947.1">
    <property type="nucleotide sequence ID" value="NZ_CP050253.1"/>
</dbReference>
<keyword evidence="4" id="KW-0597">Phosphoprotein</keyword>
<dbReference type="PROSITE" id="PS50109">
    <property type="entry name" value="HIS_KIN"/>
    <property type="match status" value="1"/>
</dbReference>
<dbReference type="GO" id="GO:0005524">
    <property type="term" value="F:ATP binding"/>
    <property type="evidence" value="ECO:0007669"/>
    <property type="project" value="UniProtKB-KW"/>
</dbReference>
<feature type="domain" description="HAMP" evidence="12">
    <location>
        <begin position="354"/>
        <end position="406"/>
    </location>
</feature>
<keyword evidence="14" id="KW-1185">Reference proteome</keyword>
<organism evidence="13 14">
    <name type="scientific">Zophobihabitans entericus</name>
    <dbReference type="NCBI Taxonomy" id="1635327"/>
    <lineage>
        <taxon>Bacteria</taxon>
        <taxon>Pseudomonadati</taxon>
        <taxon>Pseudomonadota</taxon>
        <taxon>Gammaproteobacteria</taxon>
        <taxon>Orbales</taxon>
        <taxon>Orbaceae</taxon>
        <taxon>Zophobihabitans</taxon>
    </lineage>
</organism>
<evidence type="ECO:0000256" key="4">
    <source>
        <dbReference type="ARBA" id="ARBA00022553"/>
    </source>
</evidence>
<keyword evidence="6" id="KW-0547">Nucleotide-binding</keyword>
<evidence type="ECO:0000256" key="2">
    <source>
        <dbReference type="ARBA" id="ARBA00004370"/>
    </source>
</evidence>
<proteinExistence type="predicted"/>
<evidence type="ECO:0000256" key="7">
    <source>
        <dbReference type="ARBA" id="ARBA00022777"/>
    </source>
</evidence>
<dbReference type="PANTHER" id="PTHR43065">
    <property type="entry name" value="SENSOR HISTIDINE KINASE"/>
    <property type="match status" value="1"/>
</dbReference>
<comment type="catalytic activity">
    <reaction evidence="1">
        <text>ATP + protein L-histidine = ADP + protein N-phospho-L-histidine.</text>
        <dbReference type="EC" id="2.7.13.3"/>
    </reaction>
</comment>
<dbReference type="Proteomes" id="UP000501168">
    <property type="component" value="Chromosome"/>
</dbReference>
<evidence type="ECO:0000313" key="14">
    <source>
        <dbReference type="Proteomes" id="UP000501168"/>
    </source>
</evidence>
<accession>A0A6G9I9A7</accession>
<evidence type="ECO:0000259" key="12">
    <source>
        <dbReference type="PROSITE" id="PS50885"/>
    </source>
</evidence>
<comment type="subcellular location">
    <subcellularLocation>
        <location evidence="2">Membrane</location>
    </subcellularLocation>
</comment>
<dbReference type="CDD" id="cd00082">
    <property type="entry name" value="HisKA"/>
    <property type="match status" value="1"/>
</dbReference>
<dbReference type="InParanoid" id="A0A6G9I9A7"/>
<dbReference type="EMBL" id="CP050253">
    <property type="protein sequence ID" value="QIQ20801.1"/>
    <property type="molecule type" value="Genomic_DNA"/>
</dbReference>
<feature type="transmembrane region" description="Helical" evidence="10">
    <location>
        <begin position="328"/>
        <end position="352"/>
    </location>
</feature>
<dbReference type="SUPFAM" id="SSF47384">
    <property type="entry name" value="Homodimeric domain of signal transducing histidine kinase"/>
    <property type="match status" value="1"/>
</dbReference>
<keyword evidence="7 13" id="KW-0418">Kinase</keyword>
<dbReference type="Pfam" id="PF00512">
    <property type="entry name" value="HisKA"/>
    <property type="match status" value="1"/>
</dbReference>
<dbReference type="Gene3D" id="6.10.340.10">
    <property type="match status" value="1"/>
</dbReference>
<evidence type="ECO:0000256" key="1">
    <source>
        <dbReference type="ARBA" id="ARBA00000085"/>
    </source>
</evidence>
<keyword evidence="10" id="KW-0472">Membrane</keyword>
<dbReference type="SMART" id="SM00388">
    <property type="entry name" value="HisKA"/>
    <property type="match status" value="1"/>
</dbReference>
<evidence type="ECO:0000256" key="3">
    <source>
        <dbReference type="ARBA" id="ARBA00012438"/>
    </source>
</evidence>
<evidence type="ECO:0000256" key="5">
    <source>
        <dbReference type="ARBA" id="ARBA00022679"/>
    </source>
</evidence>
<evidence type="ECO:0000256" key="10">
    <source>
        <dbReference type="SAM" id="Phobius"/>
    </source>
</evidence>
<dbReference type="Gene3D" id="1.10.287.130">
    <property type="match status" value="1"/>
</dbReference>
<dbReference type="SMART" id="SM00387">
    <property type="entry name" value="HATPase_c"/>
    <property type="match status" value="1"/>
</dbReference>
<dbReference type="GO" id="GO:0016020">
    <property type="term" value="C:membrane"/>
    <property type="evidence" value="ECO:0007669"/>
    <property type="project" value="UniProtKB-SubCell"/>
</dbReference>
<dbReference type="InterPro" id="IPR036097">
    <property type="entry name" value="HisK_dim/P_sf"/>
</dbReference>
<dbReference type="InterPro" id="IPR036890">
    <property type="entry name" value="HATPase_C_sf"/>
</dbReference>
<evidence type="ECO:0000256" key="9">
    <source>
        <dbReference type="ARBA" id="ARBA00023012"/>
    </source>
</evidence>
<feature type="transmembrane region" description="Helical" evidence="10">
    <location>
        <begin position="12"/>
        <end position="36"/>
    </location>
</feature>
<reference evidence="13 14" key="1">
    <citation type="submission" date="2020-03" db="EMBL/GenBank/DDBJ databases">
        <title>Complete genome sequence of Orbus sp. IPMB12 (BCRC 80908).</title>
        <authorList>
            <person name="Lo W.-S."/>
            <person name="Chang T.-H."/>
            <person name="Kuo C.-H."/>
        </authorList>
    </citation>
    <scope>NUCLEOTIDE SEQUENCE [LARGE SCALE GENOMIC DNA]</scope>
    <source>
        <strain evidence="13 14">IPMB12</strain>
    </source>
</reference>
<sequence length="662" mass="76179">MKKWFKYLDISKGLQICFLVSALLSVFVGIVGLYTLGQQRKDINFALDEGFPKVQAAFQAEEQLNLLNNAFLNLYSIKSVDERVEWRTRIDIRLNALKDTMRELEDSLDTRYVEFFNHFSELLDQITNNINDRLASTEQFNQIHARVNWLHEDFHNEFTALLQEISWQQSALVSTYQQSSNDKSHFEALKKSQQELQLIYGFITYEDQIVSELKQQITGVKGRTDPLQKNYLIYLKLLVENKIKQLEIHSSTYTIQQIIDELFIIGLDESQLPAHITRRQHIDMSLNMLTEQAEDLLTELRYEVRDQVGNSQKQLQMLQNIVEKSSHISGLVIFSAMLIAFLFLIVVNFFYIRFRLLKRFQLLNHAVDRLHNGESNVKIPIYGIDELGRIARLLRSFLFEMNKKNAELEKRNQTLISEIQDRIQVQNELVTTQNELIQTAKLAIVGQTLTSISHEINQPLNALSAYVFSAKKALANHDEVAVNRYFDKISQVIDRTALIIKRLRQFSRKGVGKLQPVDLMESIQSAWSLLESKHKQVQGQLILPPILPVVFGEDVLLQQVFVNLFLNSIEATSKSPTIITIEIMYESEEEIVLAISDNGKGWPLNEPLLQPFSTSKSINLGLGLSISNSIIKQCDGEFYIASTLDNHALIILQLRKANYVQS</sequence>
<evidence type="ECO:0000256" key="6">
    <source>
        <dbReference type="ARBA" id="ARBA00022741"/>
    </source>
</evidence>
<dbReference type="Pfam" id="PF02518">
    <property type="entry name" value="HATPase_c"/>
    <property type="match status" value="1"/>
</dbReference>
<dbReference type="InterPro" id="IPR017116">
    <property type="entry name" value="Sig_transdc_His_kinase_PgtB"/>
</dbReference>
<dbReference type="InterPro" id="IPR005467">
    <property type="entry name" value="His_kinase_dom"/>
</dbReference>
<protein>
    <recommendedName>
        <fullName evidence="3">histidine kinase</fullName>
        <ecNumber evidence="3">2.7.13.3</ecNumber>
    </recommendedName>
</protein>
<keyword evidence="10" id="KW-1133">Transmembrane helix</keyword>
<dbReference type="Gene3D" id="3.30.565.10">
    <property type="entry name" value="Histidine kinase-like ATPase, C-terminal domain"/>
    <property type="match status" value="1"/>
</dbReference>
<evidence type="ECO:0000313" key="13">
    <source>
        <dbReference type="EMBL" id="QIQ20801.1"/>
    </source>
</evidence>
<dbReference type="KEGG" id="orb:IPMB12_03335"/>
<dbReference type="InterPro" id="IPR003661">
    <property type="entry name" value="HisK_dim/P_dom"/>
</dbReference>
<dbReference type="InterPro" id="IPR003594">
    <property type="entry name" value="HATPase_dom"/>
</dbReference>
<dbReference type="SUPFAM" id="SSF55874">
    <property type="entry name" value="ATPase domain of HSP90 chaperone/DNA topoisomerase II/histidine kinase"/>
    <property type="match status" value="1"/>
</dbReference>
<feature type="domain" description="Histidine kinase" evidence="11">
    <location>
        <begin position="451"/>
        <end position="658"/>
    </location>
</feature>
<dbReference type="InterPro" id="IPR003660">
    <property type="entry name" value="HAMP_dom"/>
</dbReference>
<keyword evidence="8" id="KW-0067">ATP-binding</keyword>
<dbReference type="PIRSF" id="PIRSF037119">
    <property type="entry name" value="STHK_PgtB"/>
    <property type="match status" value="1"/>
</dbReference>
<keyword evidence="10" id="KW-0812">Transmembrane</keyword>
<dbReference type="GO" id="GO:0000155">
    <property type="term" value="F:phosphorelay sensor kinase activity"/>
    <property type="evidence" value="ECO:0007669"/>
    <property type="project" value="InterPro"/>
</dbReference>
<evidence type="ECO:0000259" key="11">
    <source>
        <dbReference type="PROSITE" id="PS50109"/>
    </source>
</evidence>
<dbReference type="EC" id="2.7.13.3" evidence="3"/>
<evidence type="ECO:0000256" key="8">
    <source>
        <dbReference type="ARBA" id="ARBA00022840"/>
    </source>
</evidence>